<evidence type="ECO:0000256" key="10">
    <source>
        <dbReference type="ARBA" id="ARBA00022989"/>
    </source>
</evidence>
<comment type="catalytic activity">
    <reaction evidence="13">
        <text>L-tyrosyl-[protein] + ATP = O-phospho-L-tyrosyl-[protein] + ADP + H(+)</text>
        <dbReference type="Rhea" id="RHEA:10596"/>
        <dbReference type="Rhea" id="RHEA-COMP:10136"/>
        <dbReference type="Rhea" id="RHEA-COMP:20101"/>
        <dbReference type="ChEBI" id="CHEBI:15378"/>
        <dbReference type="ChEBI" id="CHEBI:30616"/>
        <dbReference type="ChEBI" id="CHEBI:46858"/>
        <dbReference type="ChEBI" id="CHEBI:61978"/>
        <dbReference type="ChEBI" id="CHEBI:456216"/>
    </reaction>
</comment>
<keyword evidence="4" id="KW-0997">Cell inner membrane</keyword>
<proteinExistence type="inferred from homology"/>
<evidence type="ECO:0000259" key="16">
    <source>
        <dbReference type="SMART" id="SM00382"/>
    </source>
</evidence>
<dbReference type="Proteomes" id="UP000219023">
    <property type="component" value="Unassembled WGS sequence"/>
</dbReference>
<dbReference type="PANTHER" id="PTHR32309:SF32">
    <property type="entry name" value="TYROSINE-PROTEIN KINASE ETK-RELATED"/>
    <property type="match status" value="1"/>
</dbReference>
<protein>
    <submittedName>
        <fullName evidence="17">Tyrosine-protein kinase Etk/Wzc</fullName>
    </submittedName>
</protein>
<dbReference type="GO" id="GO:0005886">
    <property type="term" value="C:plasma membrane"/>
    <property type="evidence" value="ECO:0007669"/>
    <property type="project" value="UniProtKB-SubCell"/>
</dbReference>
<dbReference type="InterPro" id="IPR027417">
    <property type="entry name" value="P-loop_NTPase"/>
</dbReference>
<dbReference type="InterPro" id="IPR025669">
    <property type="entry name" value="AAA_dom"/>
</dbReference>
<evidence type="ECO:0000256" key="13">
    <source>
        <dbReference type="ARBA" id="ARBA00053015"/>
    </source>
</evidence>
<evidence type="ECO:0000256" key="1">
    <source>
        <dbReference type="ARBA" id="ARBA00004429"/>
    </source>
</evidence>
<keyword evidence="10 15" id="KW-1133">Transmembrane helix</keyword>
<dbReference type="EMBL" id="OBQJ01000009">
    <property type="protein sequence ID" value="SOC57471.1"/>
    <property type="molecule type" value="Genomic_DNA"/>
</dbReference>
<evidence type="ECO:0000256" key="2">
    <source>
        <dbReference type="ARBA" id="ARBA00008883"/>
    </source>
</evidence>
<keyword evidence="8 17" id="KW-0418">Kinase</keyword>
<keyword evidence="11 15" id="KW-0472">Membrane</keyword>
<dbReference type="SMART" id="SM00382">
    <property type="entry name" value="AAA"/>
    <property type="match status" value="1"/>
</dbReference>
<dbReference type="CDD" id="cd05387">
    <property type="entry name" value="BY-kinase"/>
    <property type="match status" value="1"/>
</dbReference>
<dbReference type="InterPro" id="IPR003593">
    <property type="entry name" value="AAA+_ATPase"/>
</dbReference>
<evidence type="ECO:0000256" key="4">
    <source>
        <dbReference type="ARBA" id="ARBA00022519"/>
    </source>
</evidence>
<evidence type="ECO:0000256" key="5">
    <source>
        <dbReference type="ARBA" id="ARBA00022679"/>
    </source>
</evidence>
<dbReference type="Pfam" id="PF13614">
    <property type="entry name" value="AAA_31"/>
    <property type="match status" value="1"/>
</dbReference>
<feature type="transmembrane region" description="Helical" evidence="15">
    <location>
        <begin position="445"/>
        <end position="466"/>
    </location>
</feature>
<organism evidence="17 18">
    <name type="scientific">Chromohalobacter canadensis</name>
    <dbReference type="NCBI Taxonomy" id="141389"/>
    <lineage>
        <taxon>Bacteria</taxon>
        <taxon>Pseudomonadati</taxon>
        <taxon>Pseudomonadota</taxon>
        <taxon>Gammaproteobacteria</taxon>
        <taxon>Oceanospirillales</taxon>
        <taxon>Halomonadaceae</taxon>
        <taxon>Chromohalobacter</taxon>
    </lineage>
</organism>
<dbReference type="Pfam" id="PF23607">
    <property type="entry name" value="WZC_N"/>
    <property type="match status" value="1"/>
</dbReference>
<keyword evidence="5" id="KW-0808">Transferase</keyword>
<dbReference type="FunFam" id="3.40.50.300:FF:000527">
    <property type="entry name" value="Tyrosine-protein kinase etk"/>
    <property type="match status" value="1"/>
</dbReference>
<comment type="subcellular location">
    <subcellularLocation>
        <location evidence="1">Cell inner membrane</location>
        <topology evidence="1">Multi-pass membrane protein</topology>
    </subcellularLocation>
</comment>
<keyword evidence="12" id="KW-0829">Tyrosine-protein kinase</keyword>
<keyword evidence="7" id="KW-0547">Nucleotide-binding</keyword>
<accession>A0A285VXS2</accession>
<feature type="coiled-coil region" evidence="14">
    <location>
        <begin position="272"/>
        <end position="313"/>
    </location>
</feature>
<evidence type="ECO:0000256" key="8">
    <source>
        <dbReference type="ARBA" id="ARBA00022777"/>
    </source>
</evidence>
<reference evidence="17 18" key="1">
    <citation type="submission" date="2017-08" db="EMBL/GenBank/DDBJ databases">
        <authorList>
            <person name="de Groot N.N."/>
        </authorList>
    </citation>
    <scope>NUCLEOTIDE SEQUENCE [LARGE SCALE GENOMIC DNA]</scope>
    <source>
        <strain evidence="17 18">USBA 855</strain>
    </source>
</reference>
<keyword evidence="14" id="KW-0175">Coiled coil</keyword>
<evidence type="ECO:0000256" key="7">
    <source>
        <dbReference type="ARBA" id="ARBA00022741"/>
    </source>
</evidence>
<dbReference type="Gene3D" id="3.40.50.300">
    <property type="entry name" value="P-loop containing nucleotide triphosphate hydrolases"/>
    <property type="match status" value="1"/>
</dbReference>
<name>A0A285VXS2_9GAMM</name>
<evidence type="ECO:0000256" key="12">
    <source>
        <dbReference type="ARBA" id="ARBA00023137"/>
    </source>
</evidence>
<dbReference type="InterPro" id="IPR032807">
    <property type="entry name" value="GNVR"/>
</dbReference>
<evidence type="ECO:0000256" key="6">
    <source>
        <dbReference type="ARBA" id="ARBA00022692"/>
    </source>
</evidence>
<dbReference type="GO" id="GO:0005524">
    <property type="term" value="F:ATP binding"/>
    <property type="evidence" value="ECO:0007669"/>
    <property type="project" value="UniProtKB-KW"/>
</dbReference>
<dbReference type="GO" id="GO:0042802">
    <property type="term" value="F:identical protein binding"/>
    <property type="evidence" value="ECO:0007669"/>
    <property type="project" value="UniProtKB-ARBA"/>
</dbReference>
<evidence type="ECO:0000256" key="15">
    <source>
        <dbReference type="SAM" id="Phobius"/>
    </source>
</evidence>
<sequence length="734" mass="80465">MNLNVPAPQTNKTDNGNGNDMELGRILGLLFDAKGLVISLIVLFAFLGTAYAFFTTPIFQAKSLVQVETKSPNNPLADASMPMLSQAPPSRSEMEIMKSRMVLGRAVDILNLDIRVEPVRVPVIGGFLQRQGIAAPEFAQDWGYAWGDDRIQVAGMPVADDYLGQTFTLKVLDETRYALDYRGERLGEGVVGEEASFLGGGVGVEVESIAAAPGATFNLTHAQRVVAVDQLRDNFGIAERGNGTGILAWTMTDPSPAVAGRILSTIGDIYVTQNIQRQSEEARKSLEFLNQQVPEVRGELSNAEQQLNAYRSDHDSVDLSMETQSILDRVVNLESQLNELEFSEAEISRRFTPSHPTYAALLEKKAQLKKELSALEDRIDGMPETQQEVLRMQRDVSVNQEIYVQLRNKVQEMQIAEASTVGNVRVLDEAEPFPLPVAPNKMMNIALATLLGAAFAVALVMLRAIFNRGLESPDQLEQLGLPVYAIVPKSDDQSRLNRRIRRGSRSQSVPAGLLAWHRPLDVSIEALRSLRTSLHFAMLDSTDNRLMISGPSPGVGKSFITANLAAVCAQNGQRVLVIDGDMRKGQIHKIFKGPSEDGLSEILSGRHSLEEMARPVESIEGLEYLVRGVVPPNASELLASSRFTELLAKASESYDLVIVDSPPVLAVTDATVIGKRVGTTLMVARFQLNPPKEVELAMRRLDTGGVRVKGAILNGLERKAATAYTYGYYNYSYR</sequence>
<evidence type="ECO:0000256" key="9">
    <source>
        <dbReference type="ARBA" id="ARBA00022840"/>
    </source>
</evidence>
<dbReference type="InterPro" id="IPR005702">
    <property type="entry name" value="Wzc-like_C"/>
</dbReference>
<dbReference type="RefSeq" id="WP_097023850.1">
    <property type="nucleotide sequence ID" value="NZ_OBQJ01000009.1"/>
</dbReference>
<feature type="transmembrane region" description="Helical" evidence="15">
    <location>
        <begin position="35"/>
        <end position="54"/>
    </location>
</feature>
<evidence type="ECO:0000313" key="18">
    <source>
        <dbReference type="Proteomes" id="UP000219023"/>
    </source>
</evidence>
<dbReference type="Pfam" id="PF02706">
    <property type="entry name" value="Wzz"/>
    <property type="match status" value="1"/>
</dbReference>
<dbReference type="GO" id="GO:0004713">
    <property type="term" value="F:protein tyrosine kinase activity"/>
    <property type="evidence" value="ECO:0007669"/>
    <property type="project" value="UniProtKB-KW"/>
</dbReference>
<keyword evidence="3" id="KW-1003">Cell membrane</keyword>
<evidence type="ECO:0000256" key="3">
    <source>
        <dbReference type="ARBA" id="ARBA00022475"/>
    </source>
</evidence>
<dbReference type="SUPFAM" id="SSF52540">
    <property type="entry name" value="P-loop containing nucleoside triphosphate hydrolases"/>
    <property type="match status" value="1"/>
</dbReference>
<dbReference type="InterPro" id="IPR003856">
    <property type="entry name" value="LPS_length_determ_N"/>
</dbReference>
<dbReference type="NCBIfam" id="TIGR01007">
    <property type="entry name" value="eps_fam"/>
    <property type="match status" value="1"/>
</dbReference>
<feature type="domain" description="AAA+ ATPase" evidence="16">
    <location>
        <begin position="542"/>
        <end position="707"/>
    </location>
</feature>
<dbReference type="OrthoDB" id="9775724at2"/>
<dbReference type="AlphaFoldDB" id="A0A285VXS2"/>
<evidence type="ECO:0000313" key="17">
    <source>
        <dbReference type="EMBL" id="SOC57471.1"/>
    </source>
</evidence>
<evidence type="ECO:0000256" key="14">
    <source>
        <dbReference type="SAM" id="Coils"/>
    </source>
</evidence>
<dbReference type="Pfam" id="PF13807">
    <property type="entry name" value="GNVR"/>
    <property type="match status" value="1"/>
</dbReference>
<keyword evidence="9" id="KW-0067">ATP-binding</keyword>
<dbReference type="Gene3D" id="1.10.287.1490">
    <property type="match status" value="1"/>
</dbReference>
<evidence type="ECO:0000256" key="11">
    <source>
        <dbReference type="ARBA" id="ARBA00023136"/>
    </source>
</evidence>
<dbReference type="InterPro" id="IPR050445">
    <property type="entry name" value="Bact_polysacc_biosynth/exp"/>
</dbReference>
<dbReference type="PANTHER" id="PTHR32309">
    <property type="entry name" value="TYROSINE-PROTEIN KINASE"/>
    <property type="match status" value="1"/>
</dbReference>
<gene>
    <name evidence="17" type="ORF">SAMN05421509_109123</name>
</gene>
<comment type="similarity">
    <text evidence="2">Belongs to the etk/wzc family.</text>
</comment>
<keyword evidence="6 15" id="KW-0812">Transmembrane</keyword>